<evidence type="ECO:0000259" key="7">
    <source>
        <dbReference type="PROSITE" id="PS50262"/>
    </source>
</evidence>
<evidence type="ECO:0000256" key="3">
    <source>
        <dbReference type="ARBA" id="ARBA00022989"/>
    </source>
</evidence>
<feature type="transmembrane region" description="Helical" evidence="5">
    <location>
        <begin position="122"/>
        <end position="144"/>
    </location>
</feature>
<evidence type="ECO:0000256" key="2">
    <source>
        <dbReference type="ARBA" id="ARBA00022692"/>
    </source>
</evidence>
<comment type="subcellular location">
    <subcellularLocation>
        <location evidence="1">Membrane</location>
        <topology evidence="1">Multi-pass membrane protein</topology>
    </subcellularLocation>
</comment>
<evidence type="ECO:0000256" key="1">
    <source>
        <dbReference type="ARBA" id="ARBA00004141"/>
    </source>
</evidence>
<name>A0A8B8E8F0_CRAVI</name>
<dbReference type="GO" id="GO:0005886">
    <property type="term" value="C:plasma membrane"/>
    <property type="evidence" value="ECO:0007669"/>
    <property type="project" value="TreeGrafter"/>
</dbReference>
<dbReference type="InterPro" id="IPR022343">
    <property type="entry name" value="GCR1-cAMP_receptor"/>
</dbReference>
<feature type="transmembrane region" description="Helical" evidence="5">
    <location>
        <begin position="236"/>
        <end position="256"/>
    </location>
</feature>
<feature type="domain" description="G-protein coupled receptors family 1 profile" evidence="7">
    <location>
        <begin position="23"/>
        <end position="209"/>
    </location>
</feature>
<dbReference type="GO" id="GO:0007189">
    <property type="term" value="P:adenylate cyclase-activating G protein-coupled receptor signaling pathway"/>
    <property type="evidence" value="ECO:0007669"/>
    <property type="project" value="TreeGrafter"/>
</dbReference>
<evidence type="ECO:0000313" key="9">
    <source>
        <dbReference type="RefSeq" id="XP_022335883.1"/>
    </source>
</evidence>
<reference evidence="9" key="1">
    <citation type="submission" date="2025-08" db="UniProtKB">
        <authorList>
            <consortium name="RefSeq"/>
        </authorList>
    </citation>
    <scope>IDENTIFICATION</scope>
    <source>
        <tissue evidence="9">Whole sample</tissue>
    </source>
</reference>
<dbReference type="Gene3D" id="1.20.1070.10">
    <property type="entry name" value="Rhodopsin 7-helix transmembrane proteins"/>
    <property type="match status" value="1"/>
</dbReference>
<evidence type="ECO:0000313" key="8">
    <source>
        <dbReference type="Proteomes" id="UP000694844"/>
    </source>
</evidence>
<proteinExistence type="predicted"/>
<dbReference type="GeneID" id="111132373"/>
<dbReference type="GO" id="GO:0004930">
    <property type="term" value="F:G protein-coupled receptor activity"/>
    <property type="evidence" value="ECO:0007669"/>
    <property type="project" value="InterPro"/>
</dbReference>
<dbReference type="PRINTS" id="PR02001">
    <property type="entry name" value="GCR1CAMPR"/>
</dbReference>
<feature type="transmembrane region" description="Helical" evidence="5">
    <location>
        <begin position="187"/>
        <end position="203"/>
    </location>
</feature>
<keyword evidence="3 5" id="KW-1133">Transmembrane helix</keyword>
<sequence>MTEEDIEAQAAITLTSASLSLLGGLTLLVTYFRISEFQTSVHRLLVFLTIADILTAFGFLLGTANFLRLDYEDRNSSDPVCVAQSFITTFSCLASFAWTSIIAVHLYLLIRKQRDFLGSRMIKILYHFIGWVLPVVAAIILLAFGKLGRDTHGSRTATGLWCWIKITNNDDVIHSTDTVIMFMSGKLWELITYVLSFYVYMMLKFNTYLERKKDSTYSWRSINGTDLRNEDERFCFTWLILYVLRLWGTIRFFLAISNTDSEEERNADNVLKYFHCAGDSAQALGNFLLFCVFNKNIRREYRERVVGCCKNRKHGALIGNSSSVNYHTM</sequence>
<dbReference type="AlphaFoldDB" id="A0A8B8E8F0"/>
<evidence type="ECO:0000256" key="5">
    <source>
        <dbReference type="SAM" id="Phobius"/>
    </source>
</evidence>
<dbReference type="PANTHER" id="PTHR23112:SF47">
    <property type="entry name" value="G-PROTEIN COUPLED RECEPTOR 157"/>
    <property type="match status" value="1"/>
</dbReference>
<dbReference type="OrthoDB" id="6138721at2759"/>
<keyword evidence="4 5" id="KW-0472">Membrane</keyword>
<evidence type="ECO:0000259" key="6">
    <source>
        <dbReference type="PROSITE" id="PS50261"/>
    </source>
</evidence>
<feature type="transmembrane region" description="Helical" evidence="5">
    <location>
        <begin position="87"/>
        <end position="110"/>
    </location>
</feature>
<feature type="transmembrane region" description="Helical" evidence="5">
    <location>
        <begin position="44"/>
        <end position="67"/>
    </location>
</feature>
<dbReference type="KEGG" id="cvn:111132373"/>
<gene>
    <name evidence="9" type="primary">LOC111132373</name>
</gene>
<accession>A0A8B8E8F0</accession>
<organism evidence="8 9">
    <name type="scientific">Crassostrea virginica</name>
    <name type="common">Eastern oyster</name>
    <dbReference type="NCBI Taxonomy" id="6565"/>
    <lineage>
        <taxon>Eukaryota</taxon>
        <taxon>Metazoa</taxon>
        <taxon>Spiralia</taxon>
        <taxon>Lophotrochozoa</taxon>
        <taxon>Mollusca</taxon>
        <taxon>Bivalvia</taxon>
        <taxon>Autobranchia</taxon>
        <taxon>Pteriomorphia</taxon>
        <taxon>Ostreida</taxon>
        <taxon>Ostreoidea</taxon>
        <taxon>Ostreidae</taxon>
        <taxon>Crassostrea</taxon>
    </lineage>
</organism>
<dbReference type="SUPFAM" id="SSF81321">
    <property type="entry name" value="Family A G protein-coupled receptor-like"/>
    <property type="match status" value="1"/>
</dbReference>
<dbReference type="InterPro" id="IPR017981">
    <property type="entry name" value="GPCR_2-like_7TM"/>
</dbReference>
<dbReference type="GO" id="GO:0007166">
    <property type="term" value="P:cell surface receptor signaling pathway"/>
    <property type="evidence" value="ECO:0007669"/>
    <property type="project" value="InterPro"/>
</dbReference>
<evidence type="ECO:0000256" key="4">
    <source>
        <dbReference type="ARBA" id="ARBA00023136"/>
    </source>
</evidence>
<dbReference type="Proteomes" id="UP000694844">
    <property type="component" value="Chromosome 5"/>
</dbReference>
<dbReference type="Pfam" id="PF00002">
    <property type="entry name" value="7tm_2"/>
    <property type="match status" value="1"/>
</dbReference>
<feature type="transmembrane region" description="Helical" evidence="5">
    <location>
        <begin position="12"/>
        <end position="32"/>
    </location>
</feature>
<dbReference type="PROSITE" id="PS50262">
    <property type="entry name" value="G_PROTEIN_RECEP_F1_2"/>
    <property type="match status" value="1"/>
</dbReference>
<keyword evidence="8" id="KW-1185">Reference proteome</keyword>
<dbReference type="RefSeq" id="XP_022335883.1">
    <property type="nucleotide sequence ID" value="XM_022480175.1"/>
</dbReference>
<dbReference type="InterPro" id="IPR000832">
    <property type="entry name" value="GPCR_2_secretin-like"/>
</dbReference>
<dbReference type="InterPro" id="IPR017452">
    <property type="entry name" value="GPCR_Rhodpsn_7TM"/>
</dbReference>
<protein>
    <submittedName>
        <fullName evidence="9">G-protein coupled receptor 157-like</fullName>
    </submittedName>
</protein>
<keyword evidence="2 5" id="KW-0812">Transmembrane</keyword>
<dbReference type="PANTHER" id="PTHR23112">
    <property type="entry name" value="G PROTEIN-COUPLED RECEPTOR 157-RELATED"/>
    <property type="match status" value="1"/>
</dbReference>
<dbReference type="PROSITE" id="PS50261">
    <property type="entry name" value="G_PROTEIN_RECEP_F2_4"/>
    <property type="match status" value="1"/>
</dbReference>
<feature type="domain" description="G-protein coupled receptors family 2 profile 2" evidence="6">
    <location>
        <begin position="9"/>
        <end position="294"/>
    </location>
</feature>